<name>A0ACB5TPM7_CANBO</name>
<reference evidence="1" key="1">
    <citation type="submission" date="2023-04" db="EMBL/GenBank/DDBJ databases">
        <title>Candida boidinii NBRC 1967.</title>
        <authorList>
            <person name="Ichikawa N."/>
            <person name="Sato H."/>
            <person name="Tonouchi N."/>
        </authorList>
    </citation>
    <scope>NUCLEOTIDE SEQUENCE</scope>
    <source>
        <strain evidence="1">NBRC 1967</strain>
    </source>
</reference>
<dbReference type="EMBL" id="BSXV01001286">
    <property type="protein sequence ID" value="GME92348.1"/>
    <property type="molecule type" value="Genomic_DNA"/>
</dbReference>
<evidence type="ECO:0000313" key="1">
    <source>
        <dbReference type="EMBL" id="GME92348.1"/>
    </source>
</evidence>
<keyword evidence="2" id="KW-1185">Reference proteome</keyword>
<dbReference type="Proteomes" id="UP001165101">
    <property type="component" value="Unassembled WGS sequence"/>
</dbReference>
<organism evidence="1 2">
    <name type="scientific">Candida boidinii</name>
    <name type="common">Yeast</name>
    <dbReference type="NCBI Taxonomy" id="5477"/>
    <lineage>
        <taxon>Eukaryota</taxon>
        <taxon>Fungi</taxon>
        <taxon>Dikarya</taxon>
        <taxon>Ascomycota</taxon>
        <taxon>Saccharomycotina</taxon>
        <taxon>Pichiomycetes</taxon>
        <taxon>Pichiales</taxon>
        <taxon>Pichiaceae</taxon>
        <taxon>Ogataea</taxon>
        <taxon>Ogataea/Candida clade</taxon>
    </lineage>
</organism>
<comment type="caution">
    <text evidence="1">The sequence shown here is derived from an EMBL/GenBank/DDBJ whole genome shotgun (WGS) entry which is preliminary data.</text>
</comment>
<accession>A0ACB5TPM7</accession>
<protein>
    <submittedName>
        <fullName evidence="1">Unnamed protein product</fullName>
    </submittedName>
</protein>
<gene>
    <name evidence="1" type="ORF">Cboi01_000270200</name>
</gene>
<sequence length="849" mass="96449">MSDEFFYGEDLRRFPELRNVPILTYQRDRVNANPQYNYNPEESNNDTIDYQFETSSDLSQSRRKYGNFAIIDWEYEYAIFSKFSQLRKDSTNMKLILSGFVIKDFFNVNLIFSKIIGLVTIISSGLWLGTDGPLVHISGGVCDFVMNWIPYINGNEAIKRELLSSFVSVGIGIAFNAPIGGVLFELEQIQSFFPIDKMMWNSFVCSMISITVVQTFHPFKQFLVNQPFFIGIEENWVFIELLPFILVALINGSLGTLFKRLNIYCCKVRNSFNNNNNNNSSINAKNLKLVELFSLTVVTIILTYLFTMSSLPLNEILTILYTDCQFLNKNSSSSSSSSGNSTETSKNPLISIFNEEIKHSLCKYSQLNNEEDMTKFPIKLVSILFFISVESFLLSAYSYGCNIPGGVLFPSLVIGGLVGRIFGEIAQYIQIKAIGVDTLGKCFVKNEGMKIAASSLQCIKISPASYAVVGSASFLASITNMSIAVVVLVFEMTGALTYVLPIMIGVLVSRSFSNFLLDKSIYELWLTSIFNRPYLINGVVEKMTNPELSKISCDKIITKLDDLVVIYEEDKLTLADISKLINANNENNDNNNNAINNNNNIQDDHDGDATAHYCYPVLESKREPKLLGYVSYFELNNRLKTIKTEGIVPMDTRATFTSTESIDGYHSFSSLLYKDQQVCHSKLSILTIYEIFDKLKIQIIFVCFNCEENLLIMSDIDLDIPFSSQIDDIDLAISRYRSFNKFNNSNNRYHNNSNNHYNNSGNNYNSNNNNHYNHNHNSGNNYNNNNNHYNNNYNNNIANNNNQYSNQQKFNRNFNNQNFKSNNFNQQKNNATAKPKLKLKPTTKPTTTI</sequence>
<evidence type="ECO:0000313" key="2">
    <source>
        <dbReference type="Proteomes" id="UP001165101"/>
    </source>
</evidence>
<proteinExistence type="predicted"/>